<evidence type="ECO:0000256" key="1">
    <source>
        <dbReference type="ARBA" id="ARBA00022679"/>
    </source>
</evidence>
<protein>
    <recommendedName>
        <fullName evidence="3">Carboxy-S-adenosyl-L-methionine synthase</fullName>
        <shortName evidence="3">Cx-SAM synthase</shortName>
        <ecNumber evidence="3">2.1.3.-</ecNumber>
    </recommendedName>
</protein>
<feature type="binding site" evidence="3 4">
    <location>
        <position position="38"/>
    </location>
    <ligand>
        <name>S-adenosyl-L-methionine</name>
        <dbReference type="ChEBI" id="CHEBI:59789"/>
    </ligand>
</feature>
<comment type="similarity">
    <text evidence="3">Belongs to the class I-like SAM-binding methyltransferase superfamily. Cx-SAM synthase family.</text>
</comment>
<keyword evidence="1 3" id="KW-0808">Transferase</keyword>
<feature type="binding site" evidence="3">
    <location>
        <position position="202"/>
    </location>
    <ligand>
        <name>S-adenosyl-L-methionine</name>
        <dbReference type="ChEBI" id="CHEBI:59789"/>
    </ligand>
</feature>
<dbReference type="GO" id="GO:0016743">
    <property type="term" value="F:carboxyl- or carbamoyltransferase activity"/>
    <property type="evidence" value="ECO:0007669"/>
    <property type="project" value="UniProtKB-UniRule"/>
</dbReference>
<keyword evidence="6" id="KW-0489">Methyltransferase</keyword>
<dbReference type="GO" id="GO:0002098">
    <property type="term" value="P:tRNA wobble uridine modification"/>
    <property type="evidence" value="ECO:0007669"/>
    <property type="project" value="InterPro"/>
</dbReference>
<feature type="binding site" evidence="3 4">
    <location>
        <begin position="90"/>
        <end position="91"/>
    </location>
    <ligand>
        <name>S-adenosyl-L-methionine</name>
        <dbReference type="ChEBI" id="CHEBI:59789"/>
    </ligand>
</feature>
<organism evidence="6 7">
    <name type="scientific">Crenothrix polyspora</name>
    <dbReference type="NCBI Taxonomy" id="360316"/>
    <lineage>
        <taxon>Bacteria</taxon>
        <taxon>Pseudomonadati</taxon>
        <taxon>Pseudomonadota</taxon>
        <taxon>Gammaproteobacteria</taxon>
        <taxon>Methylococcales</taxon>
        <taxon>Crenotrichaceae</taxon>
        <taxon>Crenothrix</taxon>
    </lineage>
</organism>
<evidence type="ECO:0000256" key="2">
    <source>
        <dbReference type="ARBA" id="ARBA00022691"/>
    </source>
</evidence>
<evidence type="ECO:0000256" key="3">
    <source>
        <dbReference type="HAMAP-Rule" id="MF_01589"/>
    </source>
</evidence>
<feature type="domain" description="Methyltransferase" evidence="5">
    <location>
        <begin position="60"/>
        <end position="160"/>
    </location>
</feature>
<reference evidence="7" key="1">
    <citation type="submission" date="2017-02" db="EMBL/GenBank/DDBJ databases">
        <authorList>
            <person name="Daims H."/>
        </authorList>
    </citation>
    <scope>NUCLEOTIDE SEQUENCE [LARGE SCALE GENOMIC DNA]</scope>
</reference>
<dbReference type="GO" id="GO:0008168">
    <property type="term" value="F:methyltransferase activity"/>
    <property type="evidence" value="ECO:0007669"/>
    <property type="project" value="UniProtKB-KW"/>
</dbReference>
<dbReference type="GO" id="GO:0032259">
    <property type="term" value="P:methylation"/>
    <property type="evidence" value="ECO:0007669"/>
    <property type="project" value="UniProtKB-KW"/>
</dbReference>
<accession>A0A1R4HC18</accession>
<dbReference type="InterPro" id="IPR005271">
    <property type="entry name" value="CmoA"/>
</dbReference>
<keyword evidence="2 3" id="KW-0949">S-adenosyl-L-methionine</keyword>
<feature type="binding site" evidence="3 4">
    <location>
        <position position="134"/>
    </location>
    <ligand>
        <name>S-adenosyl-L-methionine</name>
        <dbReference type="ChEBI" id="CHEBI:59789"/>
    </ligand>
</feature>
<comment type="catalytic activity">
    <reaction evidence="3">
        <text>prephenate + S-adenosyl-L-methionine = carboxy-S-adenosyl-L-methionine + 3-phenylpyruvate + H2O</text>
        <dbReference type="Rhea" id="RHEA:51692"/>
        <dbReference type="ChEBI" id="CHEBI:15377"/>
        <dbReference type="ChEBI" id="CHEBI:18005"/>
        <dbReference type="ChEBI" id="CHEBI:29934"/>
        <dbReference type="ChEBI" id="CHEBI:59789"/>
        <dbReference type="ChEBI" id="CHEBI:134278"/>
    </reaction>
</comment>
<dbReference type="CDD" id="cd02440">
    <property type="entry name" value="AdoMet_MTases"/>
    <property type="match status" value="1"/>
</dbReference>
<dbReference type="RefSeq" id="WP_087143978.1">
    <property type="nucleotide sequence ID" value="NZ_FUKI01000123.1"/>
</dbReference>
<gene>
    <name evidence="3 6" type="primary">cmoA</name>
    <name evidence="6" type="ORF">CRENPOLYSF1_470020</name>
</gene>
<sequence length="246" mass="28255">MTDHDTLFQKTQHAEDFTFDERVANVFDDMVSRSVPFYNEIQRLQSDLIVDFLPENSAVVCDFGCSTGTTLEHITQHPKCPSDIKLIGYDNSEAMLDKARAKLDKLISAQTVSLCIADLNNLQDLPTCNVAILNWTLQFVRPIDRESVLKTIFNALKPGGILLLSEKILSSDAVLNRLYIEHYLQYKTERGGYSDTENQRKREALENILIPYRLDENYTLLERAGFGRIDTYFRWFNFANMIAVKL</sequence>
<dbReference type="EMBL" id="FUKI01000123">
    <property type="protein sequence ID" value="SJM93716.1"/>
    <property type="molecule type" value="Genomic_DNA"/>
</dbReference>
<evidence type="ECO:0000256" key="4">
    <source>
        <dbReference type="PIRSR" id="PIRSR006325-1"/>
    </source>
</evidence>
<dbReference type="Proteomes" id="UP000195667">
    <property type="component" value="Unassembled WGS sequence"/>
</dbReference>
<feature type="binding site" evidence="3">
    <location>
        <begin position="118"/>
        <end position="119"/>
    </location>
    <ligand>
        <name>S-adenosyl-L-methionine</name>
        <dbReference type="ChEBI" id="CHEBI:59789"/>
    </ligand>
</feature>
<dbReference type="OrthoDB" id="9779941at2"/>
<dbReference type="AlphaFoldDB" id="A0A1R4HC18"/>
<comment type="function">
    <text evidence="3">Catalyzes the conversion of S-adenosyl-L-methionine (SAM) to carboxy-S-adenosyl-L-methionine (Cx-SAM).</text>
</comment>
<evidence type="ECO:0000313" key="7">
    <source>
        <dbReference type="Proteomes" id="UP000195667"/>
    </source>
</evidence>
<dbReference type="HAMAP" id="MF_01589">
    <property type="entry name" value="Cx_SAM_synthase"/>
    <property type="match status" value="1"/>
</dbReference>
<dbReference type="GO" id="GO:1904047">
    <property type="term" value="F:S-adenosyl-L-methionine binding"/>
    <property type="evidence" value="ECO:0007669"/>
    <property type="project" value="UniProtKB-UniRule"/>
</dbReference>
<comment type="subunit">
    <text evidence="3">Homodimer.</text>
</comment>
<feature type="binding site" evidence="3 4">
    <location>
        <begin position="64"/>
        <end position="66"/>
    </location>
    <ligand>
        <name>S-adenosyl-L-methionine</name>
        <dbReference type="ChEBI" id="CHEBI:59789"/>
    </ligand>
</feature>
<keyword evidence="7" id="KW-1185">Reference proteome</keyword>
<dbReference type="Gene3D" id="3.40.50.150">
    <property type="entry name" value="Vaccinia Virus protein VP39"/>
    <property type="match status" value="1"/>
</dbReference>
<name>A0A1R4HC18_9GAMM</name>
<dbReference type="SUPFAM" id="SSF53335">
    <property type="entry name" value="S-adenosyl-L-methionine-dependent methyltransferases"/>
    <property type="match status" value="1"/>
</dbReference>
<evidence type="ECO:0000313" key="6">
    <source>
        <dbReference type="EMBL" id="SJM93716.1"/>
    </source>
</evidence>
<dbReference type="InterPro" id="IPR041698">
    <property type="entry name" value="Methyltransf_25"/>
</dbReference>
<dbReference type="PANTHER" id="PTHR43861">
    <property type="entry name" value="TRANS-ACONITATE 2-METHYLTRANSFERASE-RELATED"/>
    <property type="match status" value="1"/>
</dbReference>
<dbReference type="NCBIfam" id="TIGR00740">
    <property type="entry name" value="carboxy-S-adenosyl-L-methionine synthase CmoA"/>
    <property type="match status" value="1"/>
</dbReference>
<dbReference type="PIRSF" id="PIRSF006325">
    <property type="entry name" value="MeTrfase_bac"/>
    <property type="match status" value="1"/>
</dbReference>
<proteinExistence type="inferred from homology"/>
<dbReference type="PANTHER" id="PTHR43861:SF2">
    <property type="entry name" value="CARBOXY-S-ADENOSYL-L-METHIONINE SYNTHASE"/>
    <property type="match status" value="1"/>
</dbReference>
<dbReference type="InterPro" id="IPR029063">
    <property type="entry name" value="SAM-dependent_MTases_sf"/>
</dbReference>
<evidence type="ECO:0000259" key="5">
    <source>
        <dbReference type="Pfam" id="PF13649"/>
    </source>
</evidence>
<dbReference type="EC" id="2.1.3.-" evidence="3"/>
<dbReference type="Pfam" id="PF13649">
    <property type="entry name" value="Methyltransf_25"/>
    <property type="match status" value="1"/>
</dbReference>